<dbReference type="AlphaFoldDB" id="A0A0P5AUG6"/>
<dbReference type="EMBL" id="GDIP01208133">
    <property type="protein sequence ID" value="JAJ15269.1"/>
    <property type="molecule type" value="Transcribed_RNA"/>
</dbReference>
<protein>
    <submittedName>
        <fullName evidence="1">PI-PLC X domain-containing protein</fullName>
    </submittedName>
</protein>
<accession>A0A0P5AUG6</accession>
<reference evidence="1" key="1">
    <citation type="submission" date="2015-10" db="EMBL/GenBank/DDBJ databases">
        <title>Daphnia magna gene sets from two clonal populations assembled and annotated with EvidentialGene.</title>
        <authorList>
            <person name="Gilbert D."/>
            <person name="Podicheti R."/>
            <person name="Orsini L."/>
            <person name="Colbourne J."/>
            <person name="Pfrender M."/>
        </authorList>
    </citation>
    <scope>NUCLEOTIDE SEQUENCE</scope>
</reference>
<sequence length="534" mass="61582">MEIKVWEMAMNSYTVFASMLLIGYVISTPLSTIDETEECWTMPLYPPERPRVFLTLSPLAKSTAGGNIQQRQIEINWHGNRAVAQPGDWIGLYEHDPVNNPTLPLRQITVDGRNNGYHKTDVQFGFPTIDPQLLIEDTCLGYWIGYIRNGVTISINCLKIRPSWMWQNREILGPVSIRQLFLPGTHNSGSYRPYNGHSSDTVFMRYLICQDEDIFHQLAYGIRYLDVRVGYYPEREDKFWLNHNYARVNPLRFLIEDLKTFLEATQEVVILDFHRFPVGFSQNTQRNRETHAQLVQLLLDKFGDFMVPSSYGSMASLNDLWAINRTLIVVYADDWTRSSHPFLWPSIPQEWGDKRNVDDLHKYLSGIDKKRYDSDYFWAAMAELTPSTMDVLFRPNDGLRKLADNVARNVTAWYRDLWWKTTSMTAVDFFHSTDIIDVAIDASLKRVHCSNLAATTLTTTPTTQHTMAEERTGQDRRRFYLGPRNLDITGSTLELTSSLSVTSLSPRMTARRRRTKNTTAVLTQNLPVTTIHSV</sequence>
<organism evidence="1">
    <name type="scientific">Daphnia magna</name>
    <dbReference type="NCBI Taxonomy" id="35525"/>
    <lineage>
        <taxon>Eukaryota</taxon>
        <taxon>Metazoa</taxon>
        <taxon>Ecdysozoa</taxon>
        <taxon>Arthropoda</taxon>
        <taxon>Crustacea</taxon>
        <taxon>Branchiopoda</taxon>
        <taxon>Diplostraca</taxon>
        <taxon>Cladocera</taxon>
        <taxon>Anomopoda</taxon>
        <taxon>Daphniidae</taxon>
        <taxon>Daphnia</taxon>
    </lineage>
</organism>
<dbReference type="Gene3D" id="3.20.20.190">
    <property type="entry name" value="Phosphatidylinositol (PI) phosphodiesterase"/>
    <property type="match status" value="1"/>
</dbReference>
<dbReference type="EMBL" id="GDIP01224776">
    <property type="protein sequence ID" value="JAI98625.1"/>
    <property type="molecule type" value="Transcribed_RNA"/>
</dbReference>
<reference evidence="1" key="2">
    <citation type="submission" date="2015-10" db="EMBL/GenBank/DDBJ databases">
        <authorList>
            <person name="Gilbert D.G."/>
        </authorList>
    </citation>
    <scope>NUCLEOTIDE SEQUENCE</scope>
</reference>
<proteinExistence type="predicted"/>
<dbReference type="PANTHER" id="PTHR13593:SF103">
    <property type="entry name" value="RE10370P"/>
    <property type="match status" value="1"/>
</dbReference>
<dbReference type="EMBL" id="GDIP01254269">
    <property type="protein sequence ID" value="JAI69132.1"/>
    <property type="molecule type" value="Transcribed_RNA"/>
</dbReference>
<dbReference type="GO" id="GO:0006629">
    <property type="term" value="P:lipid metabolic process"/>
    <property type="evidence" value="ECO:0007669"/>
    <property type="project" value="InterPro"/>
</dbReference>
<dbReference type="EMBL" id="GDIP01232483">
    <property type="protein sequence ID" value="JAI90918.1"/>
    <property type="molecule type" value="Transcribed_RNA"/>
</dbReference>
<dbReference type="PROSITE" id="PS50007">
    <property type="entry name" value="PIPLC_X_DOMAIN"/>
    <property type="match status" value="1"/>
</dbReference>
<dbReference type="SUPFAM" id="SSF51695">
    <property type="entry name" value="PLC-like phosphodiesterases"/>
    <property type="match status" value="1"/>
</dbReference>
<dbReference type="EMBL" id="GDIP01229927">
    <property type="protein sequence ID" value="JAI93474.1"/>
    <property type="molecule type" value="Transcribed_RNA"/>
</dbReference>
<name>A0A0P5AUG6_9CRUS</name>
<dbReference type="EMBL" id="GDIP01251128">
    <property type="protein sequence ID" value="JAI72273.1"/>
    <property type="molecule type" value="Transcribed_RNA"/>
</dbReference>
<dbReference type="OrthoDB" id="1046782at2759"/>
<evidence type="ECO:0000313" key="1">
    <source>
        <dbReference type="EMBL" id="JAJ15269.1"/>
    </source>
</evidence>
<dbReference type="InterPro" id="IPR017946">
    <property type="entry name" value="PLC-like_Pdiesterase_TIM-brl"/>
</dbReference>
<dbReference type="InterPro" id="IPR051057">
    <property type="entry name" value="PI-PLC_domain"/>
</dbReference>
<dbReference type="EMBL" id="GDIP01210678">
    <property type="protein sequence ID" value="JAJ12724.1"/>
    <property type="molecule type" value="Transcribed_RNA"/>
</dbReference>
<dbReference type="EMBL" id="GDIP01213529">
    <property type="protein sequence ID" value="JAJ09873.1"/>
    <property type="molecule type" value="Transcribed_RNA"/>
</dbReference>
<dbReference type="PANTHER" id="PTHR13593">
    <property type="match status" value="1"/>
</dbReference>
<dbReference type="GO" id="GO:0008081">
    <property type="term" value="F:phosphoric diester hydrolase activity"/>
    <property type="evidence" value="ECO:0007669"/>
    <property type="project" value="InterPro"/>
</dbReference>